<dbReference type="UniPathway" id="UPA00143"/>
<name>A0A168NJD9_ABSGL</name>
<dbReference type="GO" id="GO:0005783">
    <property type="term" value="C:endoplasmic reticulum"/>
    <property type="evidence" value="ECO:0007669"/>
    <property type="project" value="InterPro"/>
</dbReference>
<comment type="pathway">
    <text evidence="3">Protein modification; protein ubiquitination.</text>
</comment>
<accession>A0A168NJD9</accession>
<evidence type="ECO:0000256" key="7">
    <source>
        <dbReference type="ARBA" id="ARBA00022771"/>
    </source>
</evidence>
<evidence type="ECO:0000313" key="16">
    <source>
        <dbReference type="Proteomes" id="UP000078561"/>
    </source>
</evidence>
<dbReference type="GO" id="GO:0016567">
    <property type="term" value="P:protein ubiquitination"/>
    <property type="evidence" value="ECO:0007669"/>
    <property type="project" value="UniProtKB-UniPathway"/>
</dbReference>
<keyword evidence="7 11" id="KW-0863">Zinc-finger</keyword>
<keyword evidence="16" id="KW-1185">Reference proteome</keyword>
<comment type="catalytic activity">
    <reaction evidence="1">
        <text>S-ubiquitinyl-[E2 ubiquitin-conjugating enzyme]-L-cysteine + [acceptor protein]-L-lysine = [E2 ubiquitin-conjugating enzyme]-L-cysteine + N(6)-ubiquitinyl-[acceptor protein]-L-lysine.</text>
        <dbReference type="EC" id="2.3.2.27"/>
    </reaction>
</comment>
<feature type="region of interest" description="Disordered" evidence="12">
    <location>
        <begin position="1"/>
        <end position="98"/>
    </location>
</feature>
<dbReference type="PANTHER" id="PTHR12313">
    <property type="entry name" value="E3 UBIQUITIN-PROTEIN LIGASE RNF5-RELATED"/>
    <property type="match status" value="1"/>
</dbReference>
<evidence type="ECO:0000313" key="15">
    <source>
        <dbReference type="EMBL" id="SAM00653.1"/>
    </source>
</evidence>
<feature type="compositionally biased region" description="Basic and acidic residues" evidence="12">
    <location>
        <begin position="162"/>
        <end position="172"/>
    </location>
</feature>
<protein>
    <recommendedName>
        <fullName evidence="4">RING-type E3 ubiquitin transferase</fullName>
        <ecNumber evidence="4">2.3.2.27</ecNumber>
    </recommendedName>
</protein>
<dbReference type="OMA" id="PCITERK"/>
<evidence type="ECO:0000256" key="13">
    <source>
        <dbReference type="SAM" id="Phobius"/>
    </source>
</evidence>
<keyword evidence="8" id="KW-0833">Ubl conjugation pathway</keyword>
<keyword evidence="10 13" id="KW-0472">Membrane</keyword>
<dbReference type="PROSITE" id="PS00518">
    <property type="entry name" value="ZF_RING_1"/>
    <property type="match status" value="1"/>
</dbReference>
<keyword evidence="13" id="KW-1133">Transmembrane helix</keyword>
<keyword evidence="13" id="KW-0812">Transmembrane</keyword>
<dbReference type="AlphaFoldDB" id="A0A168NJD9"/>
<feature type="compositionally biased region" description="Polar residues" evidence="12">
    <location>
        <begin position="1"/>
        <end position="11"/>
    </location>
</feature>
<dbReference type="EC" id="2.3.2.27" evidence="4"/>
<dbReference type="OrthoDB" id="6270329at2759"/>
<feature type="transmembrane region" description="Helical" evidence="13">
    <location>
        <begin position="250"/>
        <end position="268"/>
    </location>
</feature>
<evidence type="ECO:0000256" key="9">
    <source>
        <dbReference type="ARBA" id="ARBA00022833"/>
    </source>
</evidence>
<feature type="domain" description="RING-type" evidence="14">
    <location>
        <begin position="108"/>
        <end position="149"/>
    </location>
</feature>
<reference evidence="15" key="1">
    <citation type="submission" date="2016-04" db="EMBL/GenBank/DDBJ databases">
        <authorList>
            <person name="Evans L.H."/>
            <person name="Alamgir A."/>
            <person name="Owens N."/>
            <person name="Weber N.D."/>
            <person name="Virtaneva K."/>
            <person name="Barbian K."/>
            <person name="Babar A."/>
            <person name="Rosenke K."/>
        </authorList>
    </citation>
    <scope>NUCLEOTIDE SEQUENCE [LARGE SCALE GENOMIC DNA]</scope>
    <source>
        <strain evidence="15">CBS 101.48</strain>
    </source>
</reference>
<evidence type="ECO:0000256" key="2">
    <source>
        <dbReference type="ARBA" id="ARBA00004308"/>
    </source>
</evidence>
<dbReference type="GO" id="GO:0006511">
    <property type="term" value="P:ubiquitin-dependent protein catabolic process"/>
    <property type="evidence" value="ECO:0007669"/>
    <property type="project" value="InterPro"/>
</dbReference>
<dbReference type="Pfam" id="PF00097">
    <property type="entry name" value="zf-C3HC4"/>
    <property type="match status" value="1"/>
</dbReference>
<evidence type="ECO:0000256" key="1">
    <source>
        <dbReference type="ARBA" id="ARBA00000900"/>
    </source>
</evidence>
<keyword evidence="9" id="KW-0862">Zinc</keyword>
<dbReference type="InterPro" id="IPR013083">
    <property type="entry name" value="Znf_RING/FYVE/PHD"/>
</dbReference>
<feature type="compositionally biased region" description="Low complexity" evidence="12">
    <location>
        <begin position="70"/>
        <end position="97"/>
    </location>
</feature>
<evidence type="ECO:0000256" key="6">
    <source>
        <dbReference type="ARBA" id="ARBA00022723"/>
    </source>
</evidence>
<dbReference type="InterPro" id="IPR001841">
    <property type="entry name" value="Znf_RING"/>
</dbReference>
<evidence type="ECO:0000256" key="8">
    <source>
        <dbReference type="ARBA" id="ARBA00022786"/>
    </source>
</evidence>
<keyword evidence="6" id="KW-0479">Metal-binding</keyword>
<evidence type="ECO:0000256" key="5">
    <source>
        <dbReference type="ARBA" id="ARBA00022679"/>
    </source>
</evidence>
<dbReference type="InterPro" id="IPR017907">
    <property type="entry name" value="Znf_RING_CS"/>
</dbReference>
<evidence type="ECO:0000256" key="11">
    <source>
        <dbReference type="PROSITE-ProRule" id="PRU00175"/>
    </source>
</evidence>
<gene>
    <name evidence="15" type="primary">ABSGL_06369.1 scaffold 8296</name>
</gene>
<dbReference type="PROSITE" id="PS50089">
    <property type="entry name" value="ZF_RING_2"/>
    <property type="match status" value="1"/>
</dbReference>
<evidence type="ECO:0000259" key="14">
    <source>
        <dbReference type="PROSITE" id="PS50089"/>
    </source>
</evidence>
<dbReference type="Gene3D" id="3.30.40.10">
    <property type="entry name" value="Zinc/RING finger domain, C3HC4 (zinc finger)"/>
    <property type="match status" value="1"/>
</dbReference>
<comment type="subcellular location">
    <subcellularLocation>
        <location evidence="2">Endomembrane system</location>
    </subcellularLocation>
</comment>
<feature type="region of interest" description="Disordered" evidence="12">
    <location>
        <begin position="162"/>
        <end position="204"/>
    </location>
</feature>
<dbReference type="STRING" id="4829.A0A168NJD9"/>
<dbReference type="SUPFAM" id="SSF57850">
    <property type="entry name" value="RING/U-box"/>
    <property type="match status" value="1"/>
</dbReference>
<evidence type="ECO:0000256" key="10">
    <source>
        <dbReference type="ARBA" id="ARBA00023136"/>
    </source>
</evidence>
<proteinExistence type="predicted"/>
<evidence type="ECO:0000256" key="12">
    <source>
        <dbReference type="SAM" id="MobiDB-lite"/>
    </source>
</evidence>
<dbReference type="GO" id="GO:0008270">
    <property type="term" value="F:zinc ion binding"/>
    <property type="evidence" value="ECO:0007669"/>
    <property type="project" value="UniProtKB-KW"/>
</dbReference>
<evidence type="ECO:0000256" key="4">
    <source>
        <dbReference type="ARBA" id="ARBA00012483"/>
    </source>
</evidence>
<dbReference type="GO" id="GO:0061630">
    <property type="term" value="F:ubiquitin protein ligase activity"/>
    <property type="evidence" value="ECO:0007669"/>
    <property type="project" value="UniProtKB-EC"/>
</dbReference>
<evidence type="ECO:0000256" key="3">
    <source>
        <dbReference type="ARBA" id="ARBA00004906"/>
    </source>
</evidence>
<dbReference type="InterPro" id="IPR018957">
    <property type="entry name" value="Znf_C3HC4_RING-type"/>
</dbReference>
<dbReference type="InterPro" id="IPR045103">
    <property type="entry name" value="RNF5/RNF185-like"/>
</dbReference>
<dbReference type="EMBL" id="LT553376">
    <property type="protein sequence ID" value="SAM00653.1"/>
    <property type="molecule type" value="Genomic_DNA"/>
</dbReference>
<dbReference type="SMART" id="SM00184">
    <property type="entry name" value="RING"/>
    <property type="match status" value="1"/>
</dbReference>
<keyword evidence="5" id="KW-0808">Transferase</keyword>
<organism evidence="15">
    <name type="scientific">Absidia glauca</name>
    <name type="common">Pin mould</name>
    <dbReference type="NCBI Taxonomy" id="4829"/>
    <lineage>
        <taxon>Eukaryota</taxon>
        <taxon>Fungi</taxon>
        <taxon>Fungi incertae sedis</taxon>
        <taxon>Mucoromycota</taxon>
        <taxon>Mucoromycotina</taxon>
        <taxon>Mucoromycetes</taxon>
        <taxon>Mucorales</taxon>
        <taxon>Cunninghamellaceae</taxon>
        <taxon>Absidia</taxon>
    </lineage>
</organism>
<dbReference type="InParanoid" id="A0A168NJD9"/>
<sequence length="269" mass="29320">METSVNDQIADSSPRRTTTTSIAEVTEEVVEEEPHPSSEQEEAATPTTHFSERKRSLFSYDANELRRRTATSSSTSKTVSSGTTSQQHSSTSTSSTTIGGGDTGFYECNICFDTATYPVLTLCGHLFCWSCLAQWLNAQSRNPTCPVCKAGCGKDKVIPIYGRGKEEKDPRNDPSIPTRPAGQRPPPLRDPNRPGTSFFGQNARGGATYNSRNVTFSGGIGLFPFGISFNFPVNGSPTTDFQSQAHQNAFMSRLFLMVLSLVIVAIIFY</sequence>
<dbReference type="Proteomes" id="UP000078561">
    <property type="component" value="Unassembled WGS sequence"/>
</dbReference>